<name>A0A8H5B1K4_9AGAR</name>
<comment type="caution">
    <text evidence="2">The sequence shown here is derived from an EMBL/GenBank/DDBJ whole genome shotgun (WGS) entry which is preliminary data.</text>
</comment>
<feature type="signal peptide" evidence="1">
    <location>
        <begin position="1"/>
        <end position="20"/>
    </location>
</feature>
<evidence type="ECO:0000313" key="2">
    <source>
        <dbReference type="EMBL" id="KAF5314865.1"/>
    </source>
</evidence>
<keyword evidence="1" id="KW-0732">Signal</keyword>
<sequence length="132" mass="14098">MFSLKTVFTTVLLAASSVLAAPINGPNELIVLSPPITSPKQADAWPMGSHQVVTWNTSSIPSSHANMTGLLLLGYLEDGSEHLDIDNPLASSFPIGAGHVNVVMPKNVEVRDNYILVLFGDSGNKSPTFRIQ</sequence>
<dbReference type="EMBL" id="JAACJJ010000043">
    <property type="protein sequence ID" value="KAF5314865.1"/>
    <property type="molecule type" value="Genomic_DNA"/>
</dbReference>
<organism evidence="2 3">
    <name type="scientific">Psilocybe cf. subviscida</name>
    <dbReference type="NCBI Taxonomy" id="2480587"/>
    <lineage>
        <taxon>Eukaryota</taxon>
        <taxon>Fungi</taxon>
        <taxon>Dikarya</taxon>
        <taxon>Basidiomycota</taxon>
        <taxon>Agaricomycotina</taxon>
        <taxon>Agaricomycetes</taxon>
        <taxon>Agaricomycetidae</taxon>
        <taxon>Agaricales</taxon>
        <taxon>Agaricineae</taxon>
        <taxon>Strophariaceae</taxon>
        <taxon>Psilocybe</taxon>
    </lineage>
</organism>
<reference evidence="2 3" key="1">
    <citation type="journal article" date="2020" name="ISME J.">
        <title>Uncovering the hidden diversity of litter-decomposition mechanisms in mushroom-forming fungi.</title>
        <authorList>
            <person name="Floudas D."/>
            <person name="Bentzer J."/>
            <person name="Ahren D."/>
            <person name="Johansson T."/>
            <person name="Persson P."/>
            <person name="Tunlid A."/>
        </authorList>
    </citation>
    <scope>NUCLEOTIDE SEQUENCE [LARGE SCALE GENOMIC DNA]</scope>
    <source>
        <strain evidence="2 3">CBS 101986</strain>
    </source>
</reference>
<dbReference type="Proteomes" id="UP000567179">
    <property type="component" value="Unassembled WGS sequence"/>
</dbReference>
<keyword evidence="3" id="KW-1185">Reference proteome</keyword>
<evidence type="ECO:0000256" key="1">
    <source>
        <dbReference type="SAM" id="SignalP"/>
    </source>
</evidence>
<protein>
    <submittedName>
        <fullName evidence="2">Uncharacterized protein</fullName>
    </submittedName>
</protein>
<gene>
    <name evidence="2" type="ORF">D9619_007407</name>
</gene>
<evidence type="ECO:0000313" key="3">
    <source>
        <dbReference type="Proteomes" id="UP000567179"/>
    </source>
</evidence>
<accession>A0A8H5B1K4</accession>
<proteinExistence type="predicted"/>
<dbReference type="AlphaFoldDB" id="A0A8H5B1K4"/>
<feature type="chain" id="PRO_5034064304" evidence="1">
    <location>
        <begin position="21"/>
        <end position="132"/>
    </location>
</feature>
<dbReference type="OrthoDB" id="3199367at2759"/>